<evidence type="ECO:0000256" key="12">
    <source>
        <dbReference type="ARBA" id="ARBA00024184"/>
    </source>
</evidence>
<dbReference type="FunFam" id="3.30.430.20:FF:000001">
    <property type="entry name" value="cysteine-rich repeat secretory protein 3"/>
    <property type="match status" value="1"/>
</dbReference>
<keyword evidence="4" id="KW-0945">Host-virus interaction</keyword>
<dbReference type="InterPro" id="IPR051378">
    <property type="entry name" value="Cell2Cell_Antifungal"/>
</dbReference>
<dbReference type="AlphaFoldDB" id="A0AAP0NSQ0"/>
<dbReference type="Pfam" id="PF01657">
    <property type="entry name" value="Stress-antifung"/>
    <property type="match status" value="2"/>
</dbReference>
<evidence type="ECO:0000256" key="4">
    <source>
        <dbReference type="ARBA" id="ARBA00022581"/>
    </source>
</evidence>
<protein>
    <recommendedName>
        <fullName evidence="16">Gnk2-homologous domain-containing protein</fullName>
    </recommendedName>
</protein>
<keyword evidence="11" id="KW-1015">Disulfide bond</keyword>
<dbReference type="EMBL" id="JBBNAF010000009">
    <property type="protein sequence ID" value="KAK9115136.1"/>
    <property type="molecule type" value="Genomic_DNA"/>
</dbReference>
<reference evidence="17 18" key="1">
    <citation type="submission" date="2024-01" db="EMBL/GenBank/DDBJ databases">
        <title>Genome assemblies of Stephania.</title>
        <authorList>
            <person name="Yang L."/>
        </authorList>
    </citation>
    <scope>NUCLEOTIDE SEQUENCE [LARGE SCALE GENOMIC DNA]</scope>
    <source>
        <strain evidence="17">YNDBR</strain>
        <tissue evidence="17">Leaf</tissue>
    </source>
</reference>
<dbReference type="PANTHER" id="PTHR32080:SF3">
    <property type="entry name" value="PLASMODESMATA-LOCATED PROTEIN 7"/>
    <property type="match status" value="1"/>
</dbReference>
<proteinExistence type="inferred from homology"/>
<keyword evidence="3" id="KW-1003">Cell membrane</keyword>
<evidence type="ECO:0000259" key="16">
    <source>
        <dbReference type="PROSITE" id="PS51473"/>
    </source>
</evidence>
<evidence type="ECO:0000256" key="5">
    <source>
        <dbReference type="ARBA" id="ARBA00022692"/>
    </source>
</evidence>
<name>A0AAP0NSQ0_9MAGN</name>
<feature type="domain" description="Gnk2-homologous" evidence="16">
    <location>
        <begin position="28"/>
        <end position="134"/>
    </location>
</feature>
<evidence type="ECO:0000256" key="7">
    <source>
        <dbReference type="ARBA" id="ARBA00022737"/>
    </source>
</evidence>
<evidence type="ECO:0000256" key="11">
    <source>
        <dbReference type="ARBA" id="ARBA00023157"/>
    </source>
</evidence>
<evidence type="ECO:0000256" key="2">
    <source>
        <dbReference type="ARBA" id="ARBA00022448"/>
    </source>
</evidence>
<feature type="chain" id="PRO_5043011881" description="Gnk2-homologous domain-containing protein" evidence="15">
    <location>
        <begin position="19"/>
        <end position="286"/>
    </location>
</feature>
<evidence type="ECO:0000256" key="10">
    <source>
        <dbReference type="ARBA" id="ARBA00023136"/>
    </source>
</evidence>
<dbReference type="Gene3D" id="3.30.430.20">
    <property type="entry name" value="Gnk2 domain, C-X8-C-X2-C motif"/>
    <property type="match status" value="2"/>
</dbReference>
<keyword evidence="6 15" id="KW-0732">Signal</keyword>
<evidence type="ECO:0000256" key="6">
    <source>
        <dbReference type="ARBA" id="ARBA00022729"/>
    </source>
</evidence>
<accession>A0AAP0NSQ0</accession>
<dbReference type="PROSITE" id="PS51473">
    <property type="entry name" value="GNK2"/>
    <property type="match status" value="2"/>
</dbReference>
<evidence type="ECO:0000256" key="1">
    <source>
        <dbReference type="ARBA" id="ARBA00004251"/>
    </source>
</evidence>
<comment type="caution">
    <text evidence="17">The sequence shown here is derived from an EMBL/GenBank/DDBJ whole genome shotgun (WGS) entry which is preliminary data.</text>
</comment>
<dbReference type="PANTHER" id="PTHR32080">
    <property type="entry name" value="ANTIFUNGAL PROTEIN GINKBILOBIN-2-LIKE"/>
    <property type="match status" value="1"/>
</dbReference>
<keyword evidence="2" id="KW-0813">Transport</keyword>
<keyword evidence="18" id="KW-1185">Reference proteome</keyword>
<keyword evidence="7" id="KW-0677">Repeat</keyword>
<evidence type="ECO:0000313" key="18">
    <source>
        <dbReference type="Proteomes" id="UP001420932"/>
    </source>
</evidence>
<evidence type="ECO:0000313" key="17">
    <source>
        <dbReference type="EMBL" id="KAK9115136.1"/>
    </source>
</evidence>
<dbReference type="Proteomes" id="UP001420932">
    <property type="component" value="Unassembled WGS sequence"/>
</dbReference>
<comment type="similarity">
    <text evidence="13">Belongs to the cysteine-rich repeat secretory protein family. Plasmodesmata-located proteins (PDLD) subfamily.</text>
</comment>
<evidence type="ECO:0000256" key="13">
    <source>
        <dbReference type="ARBA" id="ARBA00038393"/>
    </source>
</evidence>
<feature type="transmembrane region" description="Helical" evidence="14">
    <location>
        <begin position="256"/>
        <end position="277"/>
    </location>
</feature>
<gene>
    <name evidence="17" type="ORF">Syun_021933</name>
</gene>
<dbReference type="GO" id="GO:0005886">
    <property type="term" value="C:plasma membrane"/>
    <property type="evidence" value="ECO:0007669"/>
    <property type="project" value="UniProtKB-SubCell"/>
</dbReference>
<feature type="signal peptide" evidence="15">
    <location>
        <begin position="1"/>
        <end position="18"/>
    </location>
</feature>
<keyword evidence="9 14" id="KW-1133">Transmembrane helix</keyword>
<keyword evidence="8" id="KW-0965">Cell junction</keyword>
<evidence type="ECO:0000256" key="14">
    <source>
        <dbReference type="SAM" id="Phobius"/>
    </source>
</evidence>
<evidence type="ECO:0000256" key="8">
    <source>
        <dbReference type="ARBA" id="ARBA00022949"/>
    </source>
</evidence>
<feature type="domain" description="Gnk2-homologous" evidence="16">
    <location>
        <begin position="136"/>
        <end position="236"/>
    </location>
</feature>
<dbReference type="InterPro" id="IPR002902">
    <property type="entry name" value="GNK2"/>
</dbReference>
<sequence length="286" mass="30127">MPSLHVLFLLITTMTVSYLPNPSISDTESFIYGGCSQMKYAPSSPYESNLNSLLTSLVNSATFSSYNNFTITSPQDGSSAPVYGLFQCRGDLSSPDCSRCVSRAVSQLGVLCNGASGGAIQLQGCLIKYDNSTFLGVEDKTVVLKKCGVGTPEYDSDMVARRDAVLAGLASGGGQYRVGGSGRVQGISQCVGDLSAGECQDCVSEAVSGLRAICGTSVSGDMFLVKCYVRYTATGVLDNYSHNYSDHSNSDDGERAFAITIGLIAGVAVLVVFLAFLRKAFETKGK</sequence>
<keyword evidence="10 14" id="KW-0472">Membrane</keyword>
<evidence type="ECO:0000256" key="3">
    <source>
        <dbReference type="ARBA" id="ARBA00022475"/>
    </source>
</evidence>
<dbReference type="GO" id="GO:0009506">
    <property type="term" value="C:plasmodesma"/>
    <property type="evidence" value="ECO:0007669"/>
    <property type="project" value="UniProtKB-SubCell"/>
</dbReference>
<dbReference type="CDD" id="cd23509">
    <property type="entry name" value="Gnk2-like"/>
    <property type="match status" value="2"/>
</dbReference>
<evidence type="ECO:0000256" key="9">
    <source>
        <dbReference type="ARBA" id="ARBA00022989"/>
    </source>
</evidence>
<comment type="subcellular location">
    <subcellularLocation>
        <location evidence="12">Cell junction</location>
        <location evidence="12">Plasmodesma</location>
    </subcellularLocation>
    <subcellularLocation>
        <location evidence="1">Cell membrane</location>
        <topology evidence="1">Single-pass type I membrane protein</topology>
    </subcellularLocation>
</comment>
<keyword evidence="5 14" id="KW-0812">Transmembrane</keyword>
<organism evidence="17 18">
    <name type="scientific">Stephania yunnanensis</name>
    <dbReference type="NCBI Taxonomy" id="152371"/>
    <lineage>
        <taxon>Eukaryota</taxon>
        <taxon>Viridiplantae</taxon>
        <taxon>Streptophyta</taxon>
        <taxon>Embryophyta</taxon>
        <taxon>Tracheophyta</taxon>
        <taxon>Spermatophyta</taxon>
        <taxon>Magnoliopsida</taxon>
        <taxon>Ranunculales</taxon>
        <taxon>Menispermaceae</taxon>
        <taxon>Menispermoideae</taxon>
        <taxon>Cissampelideae</taxon>
        <taxon>Stephania</taxon>
    </lineage>
</organism>
<dbReference type="InterPro" id="IPR038408">
    <property type="entry name" value="GNK2_sf"/>
</dbReference>
<evidence type="ECO:0000256" key="15">
    <source>
        <dbReference type="SAM" id="SignalP"/>
    </source>
</evidence>